<dbReference type="InterPro" id="IPR000792">
    <property type="entry name" value="Tscrpt_reg_LuxR_C"/>
</dbReference>
<dbReference type="EMBL" id="CP049933">
    <property type="protein sequence ID" value="QIM19605.1"/>
    <property type="molecule type" value="Genomic_DNA"/>
</dbReference>
<evidence type="ECO:0000256" key="2">
    <source>
        <dbReference type="ARBA" id="ARBA00023125"/>
    </source>
</evidence>
<gene>
    <name evidence="5" type="ORF">G7066_01390</name>
</gene>
<dbReference type="InterPro" id="IPR036388">
    <property type="entry name" value="WH-like_DNA-bd_sf"/>
</dbReference>
<organism evidence="5 6">
    <name type="scientific">Leucobacter coleopterorum</name>
    <dbReference type="NCBI Taxonomy" id="2714933"/>
    <lineage>
        <taxon>Bacteria</taxon>
        <taxon>Bacillati</taxon>
        <taxon>Actinomycetota</taxon>
        <taxon>Actinomycetes</taxon>
        <taxon>Micrococcales</taxon>
        <taxon>Microbacteriaceae</taxon>
        <taxon>Leucobacter</taxon>
    </lineage>
</organism>
<proteinExistence type="predicted"/>
<reference evidence="5 6" key="1">
    <citation type="submission" date="2020-03" db="EMBL/GenBank/DDBJ databases">
        <title>Leucobacter sp. nov., isolated from beetles.</title>
        <authorList>
            <person name="Hyun D.-W."/>
            <person name="Bae J.-W."/>
        </authorList>
    </citation>
    <scope>NUCLEOTIDE SEQUENCE [LARGE SCALE GENOMIC DNA]</scope>
    <source>
        <strain evidence="5 6">HDW9A</strain>
    </source>
</reference>
<evidence type="ECO:0000256" key="1">
    <source>
        <dbReference type="ARBA" id="ARBA00023015"/>
    </source>
</evidence>
<evidence type="ECO:0000313" key="5">
    <source>
        <dbReference type="EMBL" id="QIM19605.1"/>
    </source>
</evidence>
<dbReference type="PANTHER" id="PTHR44688">
    <property type="entry name" value="DNA-BINDING TRANSCRIPTIONAL ACTIVATOR DEVR_DOSR"/>
    <property type="match status" value="1"/>
</dbReference>
<keyword evidence="6" id="KW-1185">Reference proteome</keyword>
<evidence type="ECO:0000313" key="6">
    <source>
        <dbReference type="Proteomes" id="UP000503441"/>
    </source>
</evidence>
<accession>A0ABX6K352</accession>
<protein>
    <submittedName>
        <fullName evidence="5">Response regulator transcription factor</fullName>
    </submittedName>
</protein>
<dbReference type="InterPro" id="IPR016032">
    <property type="entry name" value="Sig_transdc_resp-reg_C-effctor"/>
</dbReference>
<feature type="domain" description="HTH luxR-type" evidence="4">
    <location>
        <begin position="104"/>
        <end position="168"/>
    </location>
</feature>
<keyword evidence="1" id="KW-0805">Transcription regulation</keyword>
<evidence type="ECO:0000259" key="4">
    <source>
        <dbReference type="PROSITE" id="PS50043"/>
    </source>
</evidence>
<dbReference type="Pfam" id="PF00196">
    <property type="entry name" value="GerE"/>
    <property type="match status" value="1"/>
</dbReference>
<dbReference type="SMART" id="SM00421">
    <property type="entry name" value="HTH_LUXR"/>
    <property type="match status" value="1"/>
</dbReference>
<dbReference type="PRINTS" id="PR00038">
    <property type="entry name" value="HTHLUXR"/>
</dbReference>
<dbReference type="Gene3D" id="1.10.10.10">
    <property type="entry name" value="Winged helix-like DNA-binding domain superfamily/Winged helix DNA-binding domain"/>
    <property type="match status" value="1"/>
</dbReference>
<dbReference type="PROSITE" id="PS50043">
    <property type="entry name" value="HTH_LUXR_2"/>
    <property type="match status" value="1"/>
</dbReference>
<dbReference type="PANTHER" id="PTHR44688:SF16">
    <property type="entry name" value="DNA-BINDING TRANSCRIPTIONAL ACTIVATOR DEVR_DOSR"/>
    <property type="match status" value="1"/>
</dbReference>
<keyword evidence="3" id="KW-0804">Transcription</keyword>
<keyword evidence="2" id="KW-0238">DNA-binding</keyword>
<dbReference type="CDD" id="cd06170">
    <property type="entry name" value="LuxR_C_like"/>
    <property type="match status" value="1"/>
</dbReference>
<evidence type="ECO:0000256" key="3">
    <source>
        <dbReference type="ARBA" id="ARBA00023163"/>
    </source>
</evidence>
<name>A0ABX6K352_9MICO</name>
<sequence length="173" mass="19302">MALTSQWGSQIVVALEKAFDVAPLGAYTNIVQAARLLEDGNAQAANDWARTLPEYAEEWHLIEQLWGSAIRNAAHYGNHSYATELQSGFPRELAPRALEGSEPENTSIDRLSKRERQVGLLAEELSNPEIAERLHISKRTVENHISNALRKTESRDRVELSGRIRTAFPNSGD</sequence>
<dbReference type="SUPFAM" id="SSF46894">
    <property type="entry name" value="C-terminal effector domain of the bipartite response regulators"/>
    <property type="match status" value="1"/>
</dbReference>
<dbReference type="Proteomes" id="UP000503441">
    <property type="component" value="Chromosome"/>
</dbReference>